<evidence type="ECO:0000256" key="5">
    <source>
        <dbReference type="RuleBase" id="RU361157"/>
    </source>
</evidence>
<comment type="subcellular location">
    <subcellularLocation>
        <location evidence="5">Cell membrane</location>
        <topology evidence="5">Multi-pass membrane protein</topology>
    </subcellularLocation>
    <subcellularLocation>
        <location evidence="1">Membrane</location>
        <topology evidence="1">Multi-pass membrane protein</topology>
    </subcellularLocation>
</comment>
<dbReference type="eggNOG" id="COG0842">
    <property type="taxonomic scope" value="Bacteria"/>
</dbReference>
<feature type="transmembrane region" description="Helical" evidence="5">
    <location>
        <begin position="64"/>
        <end position="90"/>
    </location>
</feature>
<reference evidence="7 8" key="1">
    <citation type="submission" date="2013-02" db="EMBL/GenBank/DDBJ databases">
        <title>The Genome Sequence of Enterococcus caccae BAA-1240.</title>
        <authorList>
            <consortium name="The Broad Institute Genome Sequencing Platform"/>
            <consortium name="The Broad Institute Genome Sequencing Center for Infectious Disease"/>
            <person name="Earl A.M."/>
            <person name="Gilmore M.S."/>
            <person name="Lebreton F."/>
            <person name="Walker B."/>
            <person name="Young S.K."/>
            <person name="Zeng Q."/>
            <person name="Gargeya S."/>
            <person name="Fitzgerald M."/>
            <person name="Haas B."/>
            <person name="Abouelleil A."/>
            <person name="Alvarado L."/>
            <person name="Arachchi H.M."/>
            <person name="Berlin A.M."/>
            <person name="Chapman S.B."/>
            <person name="Dewar J."/>
            <person name="Goldberg J."/>
            <person name="Griggs A."/>
            <person name="Gujja S."/>
            <person name="Hansen M."/>
            <person name="Howarth C."/>
            <person name="Imamovic A."/>
            <person name="Larimer J."/>
            <person name="McCowan C."/>
            <person name="Murphy C."/>
            <person name="Neiman D."/>
            <person name="Pearson M."/>
            <person name="Priest M."/>
            <person name="Roberts A."/>
            <person name="Saif S."/>
            <person name="Shea T."/>
            <person name="Sisk P."/>
            <person name="Sykes S."/>
            <person name="Wortman J."/>
            <person name="Nusbaum C."/>
            <person name="Birren B."/>
        </authorList>
    </citation>
    <scope>NUCLEOTIDE SEQUENCE [LARGE SCALE GENOMIC DNA]</scope>
    <source>
        <strain evidence="7 8">ATCC BAA-1240</strain>
    </source>
</reference>
<dbReference type="PROSITE" id="PS51012">
    <property type="entry name" value="ABC_TM2"/>
    <property type="match status" value="1"/>
</dbReference>
<dbReference type="InterPro" id="IPR013525">
    <property type="entry name" value="ABC2_TM"/>
</dbReference>
<dbReference type="EMBL" id="AJAU01000022">
    <property type="protein sequence ID" value="EOL43665.1"/>
    <property type="molecule type" value="Genomic_DNA"/>
</dbReference>
<feature type="transmembrane region" description="Helical" evidence="5">
    <location>
        <begin position="202"/>
        <end position="220"/>
    </location>
</feature>
<dbReference type="PANTHER" id="PTHR43229">
    <property type="entry name" value="NODULATION PROTEIN J"/>
    <property type="match status" value="1"/>
</dbReference>
<feature type="transmembrane region" description="Helical" evidence="5">
    <location>
        <begin position="232"/>
        <end position="255"/>
    </location>
</feature>
<feature type="transmembrane region" description="Helical" evidence="5">
    <location>
        <begin position="144"/>
        <end position="165"/>
    </location>
</feature>
<dbReference type="GO" id="GO:0140359">
    <property type="term" value="F:ABC-type transporter activity"/>
    <property type="evidence" value="ECO:0007669"/>
    <property type="project" value="InterPro"/>
</dbReference>
<dbReference type="GO" id="GO:0005886">
    <property type="term" value="C:plasma membrane"/>
    <property type="evidence" value="ECO:0007669"/>
    <property type="project" value="UniProtKB-SubCell"/>
</dbReference>
<proteinExistence type="inferred from homology"/>
<dbReference type="Proteomes" id="UP000013840">
    <property type="component" value="Unassembled WGS sequence"/>
</dbReference>
<keyword evidence="5" id="KW-1003">Cell membrane</keyword>
<dbReference type="STRING" id="317735.RU98_GL000170"/>
<gene>
    <name evidence="7" type="ORF">UC7_02995</name>
</gene>
<keyword evidence="5" id="KW-0813">Transport</keyword>
<protein>
    <recommendedName>
        <fullName evidence="5">Transport permease protein</fullName>
    </recommendedName>
</protein>
<evidence type="ECO:0000256" key="2">
    <source>
        <dbReference type="ARBA" id="ARBA00022692"/>
    </source>
</evidence>
<keyword evidence="4 5" id="KW-0472">Membrane</keyword>
<feature type="domain" description="ABC transmembrane type-2" evidence="6">
    <location>
        <begin position="25"/>
        <end position="254"/>
    </location>
</feature>
<evidence type="ECO:0000313" key="8">
    <source>
        <dbReference type="Proteomes" id="UP000013840"/>
    </source>
</evidence>
<organism evidence="7 8">
    <name type="scientific">Enterococcus caccae ATCC BAA-1240</name>
    <dbReference type="NCBI Taxonomy" id="1158612"/>
    <lineage>
        <taxon>Bacteria</taxon>
        <taxon>Bacillati</taxon>
        <taxon>Bacillota</taxon>
        <taxon>Bacilli</taxon>
        <taxon>Lactobacillales</taxon>
        <taxon>Enterococcaceae</taxon>
        <taxon>Enterococcus</taxon>
    </lineage>
</organism>
<dbReference type="PANTHER" id="PTHR43229:SF2">
    <property type="entry name" value="NODULATION PROTEIN J"/>
    <property type="match status" value="1"/>
</dbReference>
<dbReference type="OrthoDB" id="9776218at2"/>
<comment type="caution">
    <text evidence="7">The sequence shown here is derived from an EMBL/GenBank/DDBJ whole genome shotgun (WGS) entry which is preliminary data.</text>
</comment>
<keyword evidence="2 5" id="KW-0812">Transmembrane</keyword>
<evidence type="ECO:0000313" key="7">
    <source>
        <dbReference type="EMBL" id="EOL43665.1"/>
    </source>
</evidence>
<dbReference type="Pfam" id="PF01061">
    <property type="entry name" value="ABC2_membrane"/>
    <property type="match status" value="1"/>
</dbReference>
<evidence type="ECO:0000256" key="4">
    <source>
        <dbReference type="ARBA" id="ARBA00023136"/>
    </source>
</evidence>
<name>R3WPA0_9ENTE</name>
<feature type="transmembrane region" description="Helical" evidence="5">
    <location>
        <begin position="24"/>
        <end position="43"/>
    </location>
</feature>
<dbReference type="RefSeq" id="WP_010773074.1">
    <property type="nucleotide sequence ID" value="NZ_KB946335.1"/>
</dbReference>
<comment type="similarity">
    <text evidence="5">Belongs to the ABC-2 integral membrane protein family.</text>
</comment>
<dbReference type="InterPro" id="IPR047817">
    <property type="entry name" value="ABC2_TM_bact-type"/>
</dbReference>
<feature type="transmembrane region" description="Helical" evidence="5">
    <location>
        <begin position="110"/>
        <end position="137"/>
    </location>
</feature>
<dbReference type="AlphaFoldDB" id="R3WPA0"/>
<keyword evidence="3 5" id="KW-1133">Transmembrane helix</keyword>
<evidence type="ECO:0000259" key="6">
    <source>
        <dbReference type="PROSITE" id="PS51012"/>
    </source>
</evidence>
<evidence type="ECO:0000256" key="1">
    <source>
        <dbReference type="ARBA" id="ARBA00004141"/>
    </source>
</evidence>
<sequence>MIKSSIIMCIGEVKKQYRNYHNSLSTFMSLLIWPIITFFHTYFTYQSFDVSSLKNFNIHSNKEFIIFLITGALVFNCFWSMVQSAFFLILERQNGTIETTFLAPVNRTVLMYGRALGGLLTNVWMFGSFSLLLILLSSSISIKVLLLSFLSFFVILISSTIWGGFMNSLFLISRDANYLFSIFDEPMNLFSGTKMPVQAFPLWGRFISSFFPATYCLYIVRAIFLDQKIQITMILLFILSLVVLVLLTQLILYFAEKNNKKNGSLQLY</sequence>
<dbReference type="InterPro" id="IPR051784">
    <property type="entry name" value="Nod_factor_ABC_transporter"/>
</dbReference>
<keyword evidence="8" id="KW-1185">Reference proteome</keyword>
<evidence type="ECO:0000256" key="3">
    <source>
        <dbReference type="ARBA" id="ARBA00022989"/>
    </source>
</evidence>
<accession>R3WPA0</accession>
<dbReference type="PATRIC" id="fig|1158612.3.peg.2963"/>